<feature type="compositionally biased region" description="Low complexity" evidence="12">
    <location>
        <begin position="178"/>
        <end position="232"/>
    </location>
</feature>
<dbReference type="SMART" id="SM00487">
    <property type="entry name" value="DEXDc"/>
    <property type="match status" value="1"/>
</dbReference>
<comment type="domain">
    <text evidence="11">The DBINO region is involved in binding to DNA.</text>
</comment>
<dbReference type="GO" id="GO:0006338">
    <property type="term" value="P:chromatin remodeling"/>
    <property type="evidence" value="ECO:0007669"/>
    <property type="project" value="UniProtKB-UniRule"/>
</dbReference>
<evidence type="ECO:0000256" key="5">
    <source>
        <dbReference type="ARBA" id="ARBA00022763"/>
    </source>
</evidence>
<evidence type="ECO:0000256" key="10">
    <source>
        <dbReference type="ARBA" id="ARBA00023242"/>
    </source>
</evidence>
<feature type="region of interest" description="Disordered" evidence="12">
    <location>
        <begin position="1"/>
        <end position="232"/>
    </location>
</feature>
<keyword evidence="17" id="KW-1185">Reference proteome</keyword>
<protein>
    <recommendedName>
        <fullName evidence="3 11">Chromatin-remodeling ATPase INO80</fullName>
        <ecNumber evidence="11">3.6.4.-</ecNumber>
    </recommendedName>
</protein>
<feature type="region of interest" description="Disordered" evidence="12">
    <location>
        <begin position="260"/>
        <end position="405"/>
    </location>
</feature>
<feature type="compositionally biased region" description="Basic and acidic residues" evidence="12">
    <location>
        <begin position="697"/>
        <end position="723"/>
    </location>
</feature>
<feature type="compositionally biased region" description="Low complexity" evidence="12">
    <location>
        <begin position="58"/>
        <end position="93"/>
    </location>
</feature>
<evidence type="ECO:0000313" key="16">
    <source>
        <dbReference type="EMBL" id="KAF2077677.1"/>
    </source>
</evidence>
<evidence type="ECO:0000259" key="14">
    <source>
        <dbReference type="PROSITE" id="PS51194"/>
    </source>
</evidence>
<dbReference type="EC" id="3.6.4.-" evidence="11"/>
<dbReference type="Pfam" id="PF00176">
    <property type="entry name" value="SNF2-rel_dom"/>
    <property type="match status" value="1"/>
</dbReference>
<keyword evidence="8 11" id="KW-0238">DNA-binding</keyword>
<evidence type="ECO:0000256" key="11">
    <source>
        <dbReference type="RuleBase" id="RU368001"/>
    </source>
</evidence>
<dbReference type="PANTHER" id="PTHR45685">
    <property type="entry name" value="HELICASE SRCAP-RELATED"/>
    <property type="match status" value="1"/>
</dbReference>
<reference evidence="16" key="1">
    <citation type="submission" date="2020-01" db="EMBL/GenBank/DDBJ databases">
        <title>Development of genomics and gene disruption for Polysphondylium violaceum indicates a role for the polyketide synthase stlB in stalk morphogenesis.</title>
        <authorList>
            <person name="Narita B."/>
            <person name="Kawabe Y."/>
            <person name="Kin K."/>
            <person name="Saito T."/>
            <person name="Gibbs R."/>
            <person name="Kuspa A."/>
            <person name="Muzny D."/>
            <person name="Queller D."/>
            <person name="Richards S."/>
            <person name="Strassman J."/>
            <person name="Sucgang R."/>
            <person name="Worley K."/>
            <person name="Schaap P."/>
        </authorList>
    </citation>
    <scope>NUCLEOTIDE SEQUENCE</scope>
    <source>
        <strain evidence="16">QSvi11</strain>
    </source>
</reference>
<dbReference type="SUPFAM" id="SSF52540">
    <property type="entry name" value="P-loop containing nucleoside triphosphate hydrolases"/>
    <property type="match status" value="2"/>
</dbReference>
<dbReference type="GO" id="GO:0031011">
    <property type="term" value="C:Ino80 complex"/>
    <property type="evidence" value="ECO:0007669"/>
    <property type="project" value="UniProtKB-UniRule"/>
</dbReference>
<feature type="region of interest" description="Disordered" evidence="12">
    <location>
        <begin position="697"/>
        <end position="724"/>
    </location>
</feature>
<evidence type="ECO:0000256" key="4">
    <source>
        <dbReference type="ARBA" id="ARBA00022741"/>
    </source>
</evidence>
<dbReference type="Pfam" id="PF00271">
    <property type="entry name" value="Helicase_C"/>
    <property type="match status" value="1"/>
</dbReference>
<organism evidence="16 17">
    <name type="scientific">Polysphondylium violaceum</name>
    <dbReference type="NCBI Taxonomy" id="133409"/>
    <lineage>
        <taxon>Eukaryota</taxon>
        <taxon>Amoebozoa</taxon>
        <taxon>Evosea</taxon>
        <taxon>Eumycetozoa</taxon>
        <taxon>Dictyostelia</taxon>
        <taxon>Dictyosteliales</taxon>
        <taxon>Dictyosteliaceae</taxon>
        <taxon>Polysphondylium</taxon>
    </lineage>
</organism>
<comment type="caution">
    <text evidence="16">The sequence shown here is derived from an EMBL/GenBank/DDBJ whole genome shotgun (WGS) entry which is preliminary data.</text>
</comment>
<dbReference type="CDD" id="cd18793">
    <property type="entry name" value="SF2_C_SNF"/>
    <property type="match status" value="1"/>
</dbReference>
<feature type="compositionally biased region" description="Polar residues" evidence="12">
    <location>
        <begin position="755"/>
        <end position="771"/>
    </location>
</feature>
<feature type="domain" description="DBINO" evidence="15">
    <location>
        <begin position="620"/>
        <end position="748"/>
    </location>
</feature>
<dbReference type="GO" id="GO:0006281">
    <property type="term" value="P:DNA repair"/>
    <property type="evidence" value="ECO:0007669"/>
    <property type="project" value="UniProtKB-UniRule"/>
</dbReference>
<dbReference type="InterPro" id="IPR050520">
    <property type="entry name" value="INO80/SWR1_helicase"/>
</dbReference>
<name>A0A8J4Q2P7_9MYCE</name>
<evidence type="ECO:0000259" key="13">
    <source>
        <dbReference type="PROSITE" id="PS51192"/>
    </source>
</evidence>
<dbReference type="GO" id="GO:0003677">
    <property type="term" value="F:DNA binding"/>
    <property type="evidence" value="ECO:0007669"/>
    <property type="project" value="UniProtKB-UniRule"/>
</dbReference>
<dbReference type="EMBL" id="AJWJ01000022">
    <property type="protein sequence ID" value="KAF2077677.1"/>
    <property type="molecule type" value="Genomic_DNA"/>
</dbReference>
<comment type="function">
    <text evidence="11">ATPase component of the INO80 complex which remodels chromatin by shifting nucleosomes and is involved in DNA repair.</text>
</comment>
<comment type="catalytic activity">
    <reaction evidence="11">
        <text>ATP + H2O = ADP + phosphate + H(+)</text>
        <dbReference type="Rhea" id="RHEA:13065"/>
        <dbReference type="ChEBI" id="CHEBI:15377"/>
        <dbReference type="ChEBI" id="CHEBI:15378"/>
        <dbReference type="ChEBI" id="CHEBI:30616"/>
        <dbReference type="ChEBI" id="CHEBI:43474"/>
        <dbReference type="ChEBI" id="CHEBI:456216"/>
    </reaction>
</comment>
<comment type="similarity">
    <text evidence="2 11">Belongs to the SNF2/RAD54 helicase family.</text>
</comment>
<dbReference type="InterPro" id="IPR027417">
    <property type="entry name" value="P-loop_NTPase"/>
</dbReference>
<feature type="compositionally biased region" description="Low complexity" evidence="12">
    <location>
        <begin position="283"/>
        <end position="305"/>
    </location>
</feature>
<evidence type="ECO:0000256" key="6">
    <source>
        <dbReference type="ARBA" id="ARBA00022801"/>
    </source>
</evidence>
<evidence type="ECO:0000256" key="3">
    <source>
        <dbReference type="ARBA" id="ARBA00019805"/>
    </source>
</evidence>
<dbReference type="InterPro" id="IPR020838">
    <property type="entry name" value="DBINO"/>
</dbReference>
<dbReference type="PROSITE" id="PS51192">
    <property type="entry name" value="HELICASE_ATP_BIND_1"/>
    <property type="match status" value="1"/>
</dbReference>
<keyword evidence="4" id="KW-0547">Nucleotide-binding</keyword>
<accession>A0A8J4Q2P7</accession>
<dbReference type="SMART" id="SM00490">
    <property type="entry name" value="HELICc"/>
    <property type="match status" value="1"/>
</dbReference>
<dbReference type="PANTHER" id="PTHR45685:SF2">
    <property type="entry name" value="CHROMATIN-REMODELING ATPASE INO80"/>
    <property type="match status" value="1"/>
</dbReference>
<feature type="compositionally biased region" description="Low complexity" evidence="12">
    <location>
        <begin position="1785"/>
        <end position="1800"/>
    </location>
</feature>
<evidence type="ECO:0000256" key="12">
    <source>
        <dbReference type="SAM" id="MobiDB-lite"/>
    </source>
</evidence>
<keyword evidence="10" id="KW-0539">Nucleus</keyword>
<dbReference type="Gene3D" id="3.40.50.10810">
    <property type="entry name" value="Tandem AAA-ATPase domain"/>
    <property type="match status" value="1"/>
</dbReference>
<dbReference type="Proteomes" id="UP000695562">
    <property type="component" value="Unassembled WGS sequence"/>
</dbReference>
<dbReference type="PROSITE" id="PS51194">
    <property type="entry name" value="HELICASE_CTER"/>
    <property type="match status" value="1"/>
</dbReference>
<sequence length="1800" mass="202656">MYSPRSASSSPSSRYSSYSSSRGRSSSRSRSFSPLGTIDYISLPASSQKSMAYPPPNYHSNNSSNSNSNNSINPPSVVQTSTYPPSSSSSSSKYRSKSPSHRNSSSSKTSSSSKSTSNSGGGGSSRSSSSRYSSSSSSSKYGSSSKSTSTSSSSRSIGLSSSASAIPNSTSSKDKHSSSSSSTSLSASTNSSALLGLAKSSTTPRHSPSLRSSTSSTNLLNSVSGINSSNSKSNALKFKKISRKDKEKILELLNEHESDNDFDFSLSNSTKPSPVLKSTNYHSSSSSTSSSTSSLPSSSSILTSLQPLLNTDNTPPSVLNNNNSKNSNHTSSMSKSNINSLINNENINVGKENNNNNSSSNVSTYQNESRVPMDISKTNDTNNHHNSHSISIGNSNNQNNESSFSDPDITEDYYFKMLHEYKKDKSKKKKSISDKYFKDIKLSDDDDNFIFNERTDRKQLKLMKKLLDNENMRDRERYKVMKKKEKKKIPLSKSSKYIKDRIKSSRSKSSSSSSSTHLYSKKKAYSDDDDSSSGDDLQALKEHLSNNPITSEDEDHYDILYNKSYKKKKKYSSSSSASAGTLTNLSGSTSGVNYSSSSSNNTTAFLATRYPEVDQDFHSKWATLIRKELPRQYKKYQDNHTNGLANNKKIGSMMSREIKKRYKAGIPQPKPVKDIQNRSRRLVKEMGAYWRKFDKDEREAKKRAEKEETNQRKREEEIQEAKRQQRKLNFLITQTELYSHFMGKKLTDETGGPSAPSTSAISAQIDASNSKKITEAATGDGQQPQQVEEYEDESDDELNEQDKQEVEKLKNEAILKTQKAIEQQITKTQNFDKDVDKIRNSNPETMAEEKNANNLATDVLMDGNNNSNANINGSNIPFGFGIDSLSQPSILNAELKPYQLKGMSWIVNLYDQGINGILADEMGLGKTIQSIAVLAHLAEEKNIWGPFLIVTPKSTLHNWKNEFAKFVPSFKVLPYWGNQKQRQTIRKFWNPKKLYNRNSPFHVLITSYNVIVLDEKYFHRIRWQYMVLDEAHAIKSSASNRWKTLMSFNCRNRLLLTGTPIQNSMAELWALLHFIMPTLFDSHEEFAEWFSKDIENHAMSQGGLNEHQLNRLHMILKPFMLRRIKKDVENEMPPKYEVEVNCSLTVRQKKLYQGIKSKISISEILGNNSFSEASMKNLMNLVMQFRKVCNHPETFERSECKSPLLFQTAEEAVNVTLPLSTTYLKTVKAVVNNPITFSIPKLVYRNCWFIQNQSDSNINDQLKQCTINRFSIFSPSTSNDNNSITSISNLIGLSPQELFNLKNNFSILDMYITNQTLEKEVYPVLDYIYSDKDSGLSNTIKYLLLEPTFTCKLSPHRLKSNYQQLVISPSDRCQWNQVLIRSVFSLYPKCTAPPIDIVCSDQSFARDKAAQFLNDPEVQIPLTNLVFNGMTNNIDIDQKQFEFNQLDLPANLYHNTLDQFVDNAGLVGELNGIFGSSSIWVPSFSKSLNDSGKLQVLDSMLKRLKPQGHRVLVYSQFTKMMNILEDFMIYRKYKYRRLDGSSKLEDRRDLVDDYQTDNSIFVFLLSTRACGMGINLTAADTVIFYDSDWNPTADEQAMDRCHRLGQQRPVTVYRLITKGTIEEKILKRAKQKHQIQSIVIAGGKFEIDNLSTGDDINEREVVSFLLDDDEVEEKFKNQFDPITGKKRKEPESSETSVQDKPFSPSDIPTTYISKGRPPKEKEPTPVTAPKRKGPKPGFKRNKVDPTLATTPPTISNTSPKNEGDPEMPSLPKPKKPPGKPRGKKAAAQIKLQEQQQQLQQ</sequence>
<comment type="subunit">
    <text evidence="11">Component of the INO80 chromatin-remodeling complex.</text>
</comment>
<keyword evidence="6 11" id="KW-0378">Hydrolase</keyword>
<feature type="domain" description="Helicase ATP-binding" evidence="13">
    <location>
        <begin position="907"/>
        <end position="1078"/>
    </location>
</feature>
<feature type="compositionally biased region" description="Basic residues" evidence="12">
    <location>
        <begin position="1729"/>
        <end position="1740"/>
    </location>
</feature>
<gene>
    <name evidence="16" type="ORF">CYY_000993</name>
</gene>
<keyword evidence="5 11" id="KW-0227">DNA damage</keyword>
<feature type="region of interest" description="Disordered" evidence="12">
    <location>
        <begin position="745"/>
        <end position="805"/>
    </location>
</feature>
<feature type="compositionally biased region" description="Low complexity" evidence="12">
    <location>
        <begin position="586"/>
        <end position="599"/>
    </location>
</feature>
<feature type="compositionally biased region" description="Low complexity" evidence="12">
    <location>
        <begin position="125"/>
        <end position="171"/>
    </location>
</feature>
<feature type="compositionally biased region" description="Low complexity" evidence="12">
    <location>
        <begin position="507"/>
        <end position="518"/>
    </location>
</feature>
<feature type="domain" description="Helicase C-terminal" evidence="14">
    <location>
        <begin position="1496"/>
        <end position="1651"/>
    </location>
</feature>
<feature type="region of interest" description="Disordered" evidence="12">
    <location>
        <begin position="572"/>
        <end position="599"/>
    </location>
</feature>
<dbReference type="Gene3D" id="3.40.50.300">
    <property type="entry name" value="P-loop containing nucleotide triphosphate hydrolases"/>
    <property type="match status" value="1"/>
</dbReference>
<evidence type="ECO:0000256" key="1">
    <source>
        <dbReference type="ARBA" id="ARBA00004123"/>
    </source>
</evidence>
<evidence type="ECO:0000256" key="9">
    <source>
        <dbReference type="ARBA" id="ARBA00023204"/>
    </source>
</evidence>
<feature type="compositionally biased region" description="Low complexity" evidence="12">
    <location>
        <begin position="317"/>
        <end position="363"/>
    </location>
</feature>
<dbReference type="Pfam" id="PF13892">
    <property type="entry name" value="DBINO"/>
    <property type="match status" value="1"/>
</dbReference>
<feature type="compositionally biased region" description="Basic residues" evidence="12">
    <location>
        <begin position="1772"/>
        <end position="1784"/>
    </location>
</feature>
<feature type="compositionally biased region" description="Basic residues" evidence="12">
    <location>
        <begin position="481"/>
        <end position="490"/>
    </location>
</feature>
<evidence type="ECO:0000256" key="8">
    <source>
        <dbReference type="ARBA" id="ARBA00023125"/>
    </source>
</evidence>
<dbReference type="InterPro" id="IPR001650">
    <property type="entry name" value="Helicase_C-like"/>
</dbReference>
<dbReference type="InterPro" id="IPR038718">
    <property type="entry name" value="SNF2-like_sf"/>
</dbReference>
<dbReference type="GO" id="GO:0016887">
    <property type="term" value="F:ATP hydrolysis activity"/>
    <property type="evidence" value="ECO:0007669"/>
    <property type="project" value="TreeGrafter"/>
</dbReference>
<keyword evidence="7 11" id="KW-0067">ATP-binding</keyword>
<dbReference type="InterPro" id="IPR014001">
    <property type="entry name" value="Helicase_ATP-bd"/>
</dbReference>
<dbReference type="PROSITE" id="PS51413">
    <property type="entry name" value="DBINO"/>
    <property type="match status" value="1"/>
</dbReference>
<dbReference type="InterPro" id="IPR049730">
    <property type="entry name" value="SNF2/RAD54-like_C"/>
</dbReference>
<feature type="compositionally biased region" description="Acidic residues" evidence="12">
    <location>
        <begin position="788"/>
        <end position="799"/>
    </location>
</feature>
<keyword evidence="9 11" id="KW-0234">DNA repair</keyword>
<proteinExistence type="inferred from homology"/>
<feature type="compositionally biased region" description="Low complexity" evidence="12">
    <location>
        <begin position="1"/>
        <end position="34"/>
    </location>
</feature>
<feature type="region of interest" description="Disordered" evidence="12">
    <location>
        <begin position="481"/>
        <end position="536"/>
    </location>
</feature>
<dbReference type="GO" id="GO:0042393">
    <property type="term" value="F:histone binding"/>
    <property type="evidence" value="ECO:0007669"/>
    <property type="project" value="TreeGrafter"/>
</dbReference>
<evidence type="ECO:0000256" key="2">
    <source>
        <dbReference type="ARBA" id="ARBA00007025"/>
    </source>
</evidence>
<feature type="compositionally biased region" description="Low complexity" evidence="12">
    <location>
        <begin position="388"/>
        <end position="405"/>
    </location>
</feature>
<dbReference type="OrthoDB" id="372624at2759"/>
<dbReference type="GO" id="GO:0005524">
    <property type="term" value="F:ATP binding"/>
    <property type="evidence" value="ECO:0007669"/>
    <property type="project" value="UniProtKB-UniRule"/>
</dbReference>
<dbReference type="FunFam" id="3.40.50.10810:FF:000006">
    <property type="entry name" value="Putative DNA helicase INO80"/>
    <property type="match status" value="1"/>
</dbReference>
<feature type="compositionally biased region" description="Low complexity" evidence="12">
    <location>
        <begin position="101"/>
        <end position="118"/>
    </location>
</feature>
<evidence type="ECO:0000259" key="15">
    <source>
        <dbReference type="PROSITE" id="PS51413"/>
    </source>
</evidence>
<feature type="compositionally biased region" description="Polar residues" evidence="12">
    <location>
        <begin position="1747"/>
        <end position="1760"/>
    </location>
</feature>
<evidence type="ECO:0000313" key="17">
    <source>
        <dbReference type="Proteomes" id="UP000695562"/>
    </source>
</evidence>
<feature type="compositionally biased region" description="Polar residues" evidence="12">
    <location>
        <begin position="306"/>
        <end position="316"/>
    </location>
</feature>
<feature type="compositionally biased region" description="Polar residues" evidence="12">
    <location>
        <begin position="270"/>
        <end position="282"/>
    </location>
</feature>
<feature type="region of interest" description="Disordered" evidence="12">
    <location>
        <begin position="1675"/>
        <end position="1800"/>
    </location>
</feature>
<comment type="subcellular location">
    <subcellularLocation>
        <location evidence="1 11">Nucleus</location>
    </subcellularLocation>
</comment>
<evidence type="ECO:0000256" key="7">
    <source>
        <dbReference type="ARBA" id="ARBA00022840"/>
    </source>
</evidence>
<dbReference type="InterPro" id="IPR000330">
    <property type="entry name" value="SNF2_N"/>
</dbReference>